<evidence type="ECO:0000256" key="5">
    <source>
        <dbReference type="ARBA" id="ARBA00023163"/>
    </source>
</evidence>
<dbReference type="Proteomes" id="UP000233293">
    <property type="component" value="Unassembled WGS sequence"/>
</dbReference>
<evidence type="ECO:0000259" key="7">
    <source>
        <dbReference type="PROSITE" id="PS51755"/>
    </source>
</evidence>
<sequence>MAGCGGRWSMRAYLWGDRTPHLLRVERIFQERGWQVDHGVSPAGQGYEIAIIECDGVDRSTRARIAELRRAVEAELVLVLGDFSAAERGRGLSLGADDVIERDAPAALVMSRVMAFLRLRLGRFQDSYQIGELTVDLCRRRVRRRGHDILLSQREFQLLVLLARDAGCPLPRSAIIESLWAGDLGVGDNAVDALASRLRRRIDGPFDGKMLRTVRGVGYCLAADRDLLLAS</sequence>
<dbReference type="Gene3D" id="1.10.10.10">
    <property type="entry name" value="Winged helix-like DNA-binding domain superfamily/Winged helix DNA-binding domain"/>
    <property type="match status" value="1"/>
</dbReference>
<keyword evidence="1" id="KW-0597">Phosphoprotein</keyword>
<keyword evidence="4 6" id="KW-0238">DNA-binding</keyword>
<dbReference type="Pfam" id="PF00486">
    <property type="entry name" value="Trans_reg_C"/>
    <property type="match status" value="1"/>
</dbReference>
<organism evidence="8 9">
    <name type="scientific">Telmatospirillum siberiense</name>
    <dbReference type="NCBI Taxonomy" id="382514"/>
    <lineage>
        <taxon>Bacteria</taxon>
        <taxon>Pseudomonadati</taxon>
        <taxon>Pseudomonadota</taxon>
        <taxon>Alphaproteobacteria</taxon>
        <taxon>Rhodospirillales</taxon>
        <taxon>Rhodospirillaceae</taxon>
        <taxon>Telmatospirillum</taxon>
    </lineage>
</organism>
<evidence type="ECO:0000256" key="3">
    <source>
        <dbReference type="ARBA" id="ARBA00023015"/>
    </source>
</evidence>
<comment type="caution">
    <text evidence="8">The sequence shown here is derived from an EMBL/GenBank/DDBJ whole genome shotgun (WGS) entry which is preliminary data.</text>
</comment>
<reference evidence="9" key="1">
    <citation type="submission" date="2017-12" db="EMBL/GenBank/DDBJ databases">
        <title>Draft genome sequence of Telmatospirillum siberiense 26-4b1T, an acidotolerant peatland alphaproteobacterium potentially involved in sulfur cycling.</title>
        <authorList>
            <person name="Hausmann B."/>
            <person name="Pjevac P."/>
            <person name="Schreck K."/>
            <person name="Herbold C.W."/>
            <person name="Daims H."/>
            <person name="Wagner M."/>
            <person name="Pester M."/>
            <person name="Loy A."/>
        </authorList>
    </citation>
    <scope>NUCLEOTIDE SEQUENCE [LARGE SCALE GENOMIC DNA]</scope>
    <source>
        <strain evidence="9">26-4b1</strain>
    </source>
</reference>
<dbReference type="EMBL" id="PIUM01000010">
    <property type="protein sequence ID" value="PKU24584.1"/>
    <property type="molecule type" value="Genomic_DNA"/>
</dbReference>
<dbReference type="InterPro" id="IPR039420">
    <property type="entry name" value="WalR-like"/>
</dbReference>
<keyword evidence="3" id="KW-0805">Transcription regulation</keyword>
<keyword evidence="2" id="KW-0902">Two-component regulatory system</keyword>
<feature type="DNA-binding region" description="OmpR/PhoB-type" evidence="6">
    <location>
        <begin position="125"/>
        <end position="223"/>
    </location>
</feature>
<protein>
    <recommendedName>
        <fullName evidence="7">OmpR/PhoB-type domain-containing protein</fullName>
    </recommendedName>
</protein>
<dbReference type="GO" id="GO:0005829">
    <property type="term" value="C:cytosol"/>
    <property type="evidence" value="ECO:0007669"/>
    <property type="project" value="TreeGrafter"/>
</dbReference>
<dbReference type="AlphaFoldDB" id="A0A2N3PVZ6"/>
<keyword evidence="5" id="KW-0804">Transcription</keyword>
<evidence type="ECO:0000256" key="6">
    <source>
        <dbReference type="PROSITE-ProRule" id="PRU01091"/>
    </source>
</evidence>
<dbReference type="GO" id="GO:0000156">
    <property type="term" value="F:phosphorelay response regulator activity"/>
    <property type="evidence" value="ECO:0007669"/>
    <property type="project" value="TreeGrafter"/>
</dbReference>
<proteinExistence type="predicted"/>
<dbReference type="SUPFAM" id="SSF46894">
    <property type="entry name" value="C-terminal effector domain of the bipartite response regulators"/>
    <property type="match status" value="1"/>
</dbReference>
<dbReference type="GO" id="GO:0032993">
    <property type="term" value="C:protein-DNA complex"/>
    <property type="evidence" value="ECO:0007669"/>
    <property type="project" value="TreeGrafter"/>
</dbReference>
<evidence type="ECO:0000256" key="2">
    <source>
        <dbReference type="ARBA" id="ARBA00023012"/>
    </source>
</evidence>
<dbReference type="InterPro" id="IPR036388">
    <property type="entry name" value="WH-like_DNA-bd_sf"/>
</dbReference>
<dbReference type="CDD" id="cd00383">
    <property type="entry name" value="trans_reg_C"/>
    <property type="match status" value="1"/>
</dbReference>
<dbReference type="PROSITE" id="PS51755">
    <property type="entry name" value="OMPR_PHOB"/>
    <property type="match status" value="1"/>
</dbReference>
<dbReference type="GO" id="GO:0006355">
    <property type="term" value="P:regulation of DNA-templated transcription"/>
    <property type="evidence" value="ECO:0007669"/>
    <property type="project" value="InterPro"/>
</dbReference>
<keyword evidence="9" id="KW-1185">Reference proteome</keyword>
<evidence type="ECO:0000256" key="1">
    <source>
        <dbReference type="ARBA" id="ARBA00022553"/>
    </source>
</evidence>
<dbReference type="InterPro" id="IPR001867">
    <property type="entry name" value="OmpR/PhoB-type_DNA-bd"/>
</dbReference>
<gene>
    <name evidence="8" type="ORF">CWS72_10820</name>
</gene>
<dbReference type="PANTHER" id="PTHR48111">
    <property type="entry name" value="REGULATOR OF RPOS"/>
    <property type="match status" value="1"/>
</dbReference>
<dbReference type="GO" id="GO:0000976">
    <property type="term" value="F:transcription cis-regulatory region binding"/>
    <property type="evidence" value="ECO:0007669"/>
    <property type="project" value="TreeGrafter"/>
</dbReference>
<evidence type="ECO:0000313" key="8">
    <source>
        <dbReference type="EMBL" id="PKU24584.1"/>
    </source>
</evidence>
<dbReference type="PANTHER" id="PTHR48111:SF1">
    <property type="entry name" value="TWO-COMPONENT RESPONSE REGULATOR ORR33"/>
    <property type="match status" value="1"/>
</dbReference>
<dbReference type="InterPro" id="IPR016032">
    <property type="entry name" value="Sig_transdc_resp-reg_C-effctor"/>
</dbReference>
<evidence type="ECO:0000313" key="9">
    <source>
        <dbReference type="Proteomes" id="UP000233293"/>
    </source>
</evidence>
<accession>A0A2N3PVZ6</accession>
<feature type="domain" description="OmpR/PhoB-type" evidence="7">
    <location>
        <begin position="125"/>
        <end position="223"/>
    </location>
</feature>
<name>A0A2N3PVZ6_9PROT</name>
<dbReference type="SMART" id="SM00862">
    <property type="entry name" value="Trans_reg_C"/>
    <property type="match status" value="1"/>
</dbReference>
<evidence type="ECO:0000256" key="4">
    <source>
        <dbReference type="ARBA" id="ARBA00023125"/>
    </source>
</evidence>